<name>A0ABU2MQN9_9ACTN</name>
<dbReference type="SUPFAM" id="SSF160582">
    <property type="entry name" value="MbtH-like"/>
    <property type="match status" value="1"/>
</dbReference>
<evidence type="ECO:0000313" key="3">
    <source>
        <dbReference type="Proteomes" id="UP001183246"/>
    </source>
</evidence>
<dbReference type="Pfam" id="PF03621">
    <property type="entry name" value="MbtH"/>
    <property type="match status" value="1"/>
</dbReference>
<dbReference type="SMART" id="SM00923">
    <property type="entry name" value="MbtH"/>
    <property type="match status" value="1"/>
</dbReference>
<keyword evidence="3" id="KW-1185">Reference proteome</keyword>
<dbReference type="RefSeq" id="WP_311705052.1">
    <property type="nucleotide sequence ID" value="NZ_JAVREL010000007.1"/>
</dbReference>
<proteinExistence type="predicted"/>
<evidence type="ECO:0000313" key="2">
    <source>
        <dbReference type="EMBL" id="MDT0343931.1"/>
    </source>
</evidence>
<dbReference type="Gene3D" id="3.90.820.10">
    <property type="entry name" value="Structural Genomics, Unknown Function 30-nov-00 1gh9 Mol_id"/>
    <property type="match status" value="1"/>
</dbReference>
<dbReference type="PANTHER" id="PTHR38444:SF1">
    <property type="entry name" value="ENTEROBACTIN BIOSYNTHESIS PROTEIN YBDZ"/>
    <property type="match status" value="1"/>
</dbReference>
<dbReference type="InterPro" id="IPR005153">
    <property type="entry name" value="MbtH-like_dom"/>
</dbReference>
<accession>A0ABU2MQN9</accession>
<reference evidence="3" key="1">
    <citation type="submission" date="2023-07" db="EMBL/GenBank/DDBJ databases">
        <title>30 novel species of actinomycetes from the DSMZ collection.</title>
        <authorList>
            <person name="Nouioui I."/>
        </authorList>
    </citation>
    <scope>NUCLEOTIDE SEQUENCE [LARGE SCALE GENOMIC DNA]</scope>
    <source>
        <strain evidence="3">DSM 44938</strain>
    </source>
</reference>
<dbReference type="InterPro" id="IPR037407">
    <property type="entry name" value="MLP_fam"/>
</dbReference>
<evidence type="ECO:0000259" key="1">
    <source>
        <dbReference type="SMART" id="SM00923"/>
    </source>
</evidence>
<feature type="domain" description="MbtH-like" evidence="1">
    <location>
        <begin position="5"/>
        <end position="53"/>
    </location>
</feature>
<protein>
    <submittedName>
        <fullName evidence="2">MbtH family NRPS accessory protein</fullName>
    </submittedName>
</protein>
<gene>
    <name evidence="2" type="ORF">RM590_15090</name>
</gene>
<dbReference type="Proteomes" id="UP001183246">
    <property type="component" value="Unassembled WGS sequence"/>
</dbReference>
<dbReference type="EMBL" id="JAVREL010000007">
    <property type="protein sequence ID" value="MDT0343931.1"/>
    <property type="molecule type" value="Genomic_DNA"/>
</dbReference>
<dbReference type="InterPro" id="IPR038020">
    <property type="entry name" value="MbtH-like_sf"/>
</dbReference>
<dbReference type="PANTHER" id="PTHR38444">
    <property type="entry name" value="ENTEROBACTIN BIOSYNTHESIS PROTEIN YBDZ"/>
    <property type="match status" value="1"/>
</dbReference>
<sequence>MSERNEEDTREYRVVVNDEEQYSLWERDKPLPAGWYERGVTGSRSECLAHIAEVWTDMRPLSLRRRMAQSAGGTEERGGAR</sequence>
<organism evidence="2 3">
    <name type="scientific">Streptomyces litchfieldiae</name>
    <dbReference type="NCBI Taxonomy" id="3075543"/>
    <lineage>
        <taxon>Bacteria</taxon>
        <taxon>Bacillati</taxon>
        <taxon>Actinomycetota</taxon>
        <taxon>Actinomycetes</taxon>
        <taxon>Kitasatosporales</taxon>
        <taxon>Streptomycetaceae</taxon>
        <taxon>Streptomyces</taxon>
    </lineage>
</organism>
<comment type="caution">
    <text evidence="2">The sequence shown here is derived from an EMBL/GenBank/DDBJ whole genome shotgun (WGS) entry which is preliminary data.</text>
</comment>